<reference evidence="2 3" key="1">
    <citation type="submission" date="2019-07" db="EMBL/GenBank/DDBJ databases">
        <title>WGS assembly of Gossypium tomentosum.</title>
        <authorList>
            <person name="Chen Z.J."/>
            <person name="Sreedasyam A."/>
            <person name="Ando A."/>
            <person name="Song Q."/>
            <person name="De L."/>
            <person name="Hulse-Kemp A."/>
            <person name="Ding M."/>
            <person name="Ye W."/>
            <person name="Kirkbride R."/>
            <person name="Jenkins J."/>
            <person name="Plott C."/>
            <person name="Lovell J."/>
            <person name="Lin Y.-M."/>
            <person name="Vaughn R."/>
            <person name="Liu B."/>
            <person name="Li W."/>
            <person name="Simpson S."/>
            <person name="Scheffler B."/>
            <person name="Saski C."/>
            <person name="Grover C."/>
            <person name="Hu G."/>
            <person name="Conover J."/>
            <person name="Carlson J."/>
            <person name="Shu S."/>
            <person name="Boston L."/>
            <person name="Williams M."/>
            <person name="Peterson D."/>
            <person name="Mcgee K."/>
            <person name="Jones D."/>
            <person name="Wendel J."/>
            <person name="Stelly D."/>
            <person name="Grimwood J."/>
            <person name="Schmutz J."/>
        </authorList>
    </citation>
    <scope>NUCLEOTIDE SEQUENCE [LARGE SCALE GENOMIC DNA]</scope>
    <source>
        <strain evidence="2">7179.01</strain>
    </source>
</reference>
<dbReference type="EMBL" id="CM017614">
    <property type="protein sequence ID" value="TYI27795.1"/>
    <property type="molecule type" value="Genomic_DNA"/>
</dbReference>
<keyword evidence="1" id="KW-0812">Transmembrane</keyword>
<evidence type="ECO:0000313" key="2">
    <source>
        <dbReference type="EMBL" id="TYI27795.1"/>
    </source>
</evidence>
<evidence type="ECO:0000313" key="3">
    <source>
        <dbReference type="Proteomes" id="UP000322667"/>
    </source>
</evidence>
<proteinExistence type="predicted"/>
<keyword evidence="1" id="KW-1133">Transmembrane helix</keyword>
<organism evidence="2 3">
    <name type="scientific">Gossypium tomentosum</name>
    <name type="common">Hawaiian cotton</name>
    <name type="synonym">Gossypium sandvicense</name>
    <dbReference type="NCBI Taxonomy" id="34277"/>
    <lineage>
        <taxon>Eukaryota</taxon>
        <taxon>Viridiplantae</taxon>
        <taxon>Streptophyta</taxon>
        <taxon>Embryophyta</taxon>
        <taxon>Tracheophyta</taxon>
        <taxon>Spermatophyta</taxon>
        <taxon>Magnoliopsida</taxon>
        <taxon>eudicotyledons</taxon>
        <taxon>Gunneridae</taxon>
        <taxon>Pentapetalae</taxon>
        <taxon>rosids</taxon>
        <taxon>malvids</taxon>
        <taxon>Malvales</taxon>
        <taxon>Malvaceae</taxon>
        <taxon>Malvoideae</taxon>
        <taxon>Gossypium</taxon>
    </lineage>
</organism>
<protein>
    <submittedName>
        <fullName evidence="2">Uncharacterized protein</fullName>
    </submittedName>
</protein>
<dbReference type="Proteomes" id="UP000322667">
    <property type="component" value="Chromosome A05"/>
</dbReference>
<sequence>MLLHSKVVIYFLVMCIASVFLGWEIGEICLQSAMEGLNTFVNSYYFFSPVVFSCNNRHGPAWFER</sequence>
<gene>
    <name evidence="2" type="ORF">ES332_A05G200800v1</name>
</gene>
<name>A0A5D2QKD4_GOSTO</name>
<feature type="transmembrane region" description="Helical" evidence="1">
    <location>
        <begin position="7"/>
        <end position="25"/>
    </location>
</feature>
<keyword evidence="3" id="KW-1185">Reference proteome</keyword>
<keyword evidence="1" id="KW-0472">Membrane</keyword>
<accession>A0A5D2QKD4</accession>
<dbReference type="AlphaFoldDB" id="A0A5D2QKD4"/>
<evidence type="ECO:0000256" key="1">
    <source>
        <dbReference type="SAM" id="Phobius"/>
    </source>
</evidence>